<evidence type="ECO:0000313" key="1">
    <source>
        <dbReference type="EMBL" id="CAE2310229.1"/>
    </source>
</evidence>
<protein>
    <submittedName>
        <fullName evidence="1">Uncharacterized protein</fullName>
    </submittedName>
</protein>
<dbReference type="AlphaFoldDB" id="A0A7S4KZL8"/>
<gene>
    <name evidence="1" type="ORF">NAES01612_LOCUS13530</name>
</gene>
<organism evidence="1">
    <name type="scientific">Paramoeba aestuarina</name>
    <dbReference type="NCBI Taxonomy" id="180227"/>
    <lineage>
        <taxon>Eukaryota</taxon>
        <taxon>Amoebozoa</taxon>
        <taxon>Discosea</taxon>
        <taxon>Flabellinia</taxon>
        <taxon>Dactylopodida</taxon>
        <taxon>Paramoebidae</taxon>
        <taxon>Paramoeba</taxon>
    </lineage>
</organism>
<reference evidence="1" key="1">
    <citation type="submission" date="2021-01" db="EMBL/GenBank/DDBJ databases">
        <authorList>
            <person name="Corre E."/>
            <person name="Pelletier E."/>
            <person name="Niang G."/>
            <person name="Scheremetjew M."/>
            <person name="Finn R."/>
            <person name="Kale V."/>
            <person name="Holt S."/>
            <person name="Cochrane G."/>
            <person name="Meng A."/>
            <person name="Brown T."/>
            <person name="Cohen L."/>
        </authorList>
    </citation>
    <scope>NUCLEOTIDE SEQUENCE</scope>
    <source>
        <strain evidence="1">SoJaBio B1-5/56/2</strain>
    </source>
</reference>
<accession>A0A7S4KZL8</accession>
<proteinExistence type="predicted"/>
<name>A0A7S4KZL8_9EUKA</name>
<sequence>MKLFQHIEGLVSDGISYYFKTISSSSPTSPYCLNTGRRTILINKRITIQRKVFFSSLSPREKMCCFTTGRRIIPLLSKVLSLFSISFQQIAAERLMGYVF</sequence>
<dbReference type="EMBL" id="HBKR01020769">
    <property type="protein sequence ID" value="CAE2310229.1"/>
    <property type="molecule type" value="Transcribed_RNA"/>
</dbReference>